<sequence length="135" mass="13764">MLGAAVSAGLAGLAAALLTGCGASAVRVDGARDAVRVFEGALASRDYAAACALLAPQTRGRLEQDEKQRCAQALGSQELPVSAAIGTPEVYGRQALVRAGEETLFLSPFTGGWRVVAAGCTPQGDEPYRCLLKGG</sequence>
<keyword evidence="1" id="KW-0732">Signal</keyword>
<evidence type="ECO:0000256" key="1">
    <source>
        <dbReference type="SAM" id="SignalP"/>
    </source>
</evidence>
<dbReference type="Proteomes" id="UP001057738">
    <property type="component" value="Chromosome"/>
</dbReference>
<evidence type="ECO:0000313" key="2">
    <source>
        <dbReference type="EMBL" id="UUY45894.1"/>
    </source>
</evidence>
<keyword evidence="3" id="KW-1185">Reference proteome</keyword>
<gene>
    <name evidence="2" type="ORF">NRK68_00890</name>
</gene>
<feature type="signal peptide" evidence="1">
    <location>
        <begin position="1"/>
        <end position="25"/>
    </location>
</feature>
<proteinExistence type="predicted"/>
<name>A0ABY5PPJ0_9ACTN</name>
<dbReference type="RefSeq" id="WP_257854436.1">
    <property type="nucleotide sequence ID" value="NZ_CP102514.1"/>
</dbReference>
<protein>
    <recommendedName>
        <fullName evidence="4">Lipoprotein</fullName>
    </recommendedName>
</protein>
<dbReference type="GeneID" id="95571993"/>
<feature type="chain" id="PRO_5046054220" description="Lipoprotein" evidence="1">
    <location>
        <begin position="26"/>
        <end position="135"/>
    </location>
</feature>
<organism evidence="2 3">
    <name type="scientific">Streptomyces yangpuensis</name>
    <dbReference type="NCBI Taxonomy" id="1648182"/>
    <lineage>
        <taxon>Bacteria</taxon>
        <taxon>Bacillati</taxon>
        <taxon>Actinomycetota</taxon>
        <taxon>Actinomycetes</taxon>
        <taxon>Kitasatosporales</taxon>
        <taxon>Streptomycetaceae</taxon>
        <taxon>Streptomyces</taxon>
    </lineage>
</organism>
<reference evidence="2" key="1">
    <citation type="submission" date="2022-08" db="EMBL/GenBank/DDBJ databases">
        <authorList>
            <person name="Tian L."/>
        </authorList>
    </citation>
    <scope>NUCLEOTIDE SEQUENCE</scope>
    <source>
        <strain evidence="2">CM253</strain>
    </source>
</reference>
<evidence type="ECO:0008006" key="4">
    <source>
        <dbReference type="Google" id="ProtNLM"/>
    </source>
</evidence>
<dbReference type="EMBL" id="CP102514">
    <property type="protein sequence ID" value="UUY45894.1"/>
    <property type="molecule type" value="Genomic_DNA"/>
</dbReference>
<accession>A0ABY5PPJ0</accession>
<evidence type="ECO:0000313" key="3">
    <source>
        <dbReference type="Proteomes" id="UP001057738"/>
    </source>
</evidence>